<protein>
    <submittedName>
        <fullName evidence="1">Uncharacterized protein</fullName>
    </submittedName>
</protein>
<keyword evidence="2" id="KW-1185">Reference proteome</keyword>
<dbReference type="EMBL" id="JAHQIW010007251">
    <property type="protein sequence ID" value="KAJ1373283.1"/>
    <property type="molecule type" value="Genomic_DNA"/>
</dbReference>
<comment type="caution">
    <text evidence="1">The sequence shown here is derived from an EMBL/GenBank/DDBJ whole genome shotgun (WGS) entry which is preliminary data.</text>
</comment>
<dbReference type="Proteomes" id="UP001196413">
    <property type="component" value="Unassembled WGS sequence"/>
</dbReference>
<proteinExistence type="predicted"/>
<gene>
    <name evidence="1" type="ORF">KIN20_035642</name>
</gene>
<dbReference type="AlphaFoldDB" id="A0AAD5WL17"/>
<accession>A0AAD5WL17</accession>
<name>A0AAD5WL17_PARTN</name>
<reference evidence="1" key="1">
    <citation type="submission" date="2021-06" db="EMBL/GenBank/DDBJ databases">
        <title>Parelaphostrongylus tenuis whole genome reference sequence.</title>
        <authorList>
            <person name="Garwood T.J."/>
            <person name="Larsen P.A."/>
            <person name="Fountain-Jones N.M."/>
            <person name="Garbe J.R."/>
            <person name="Macchietto M.G."/>
            <person name="Kania S.A."/>
            <person name="Gerhold R.W."/>
            <person name="Richards J.E."/>
            <person name="Wolf T.M."/>
        </authorList>
    </citation>
    <scope>NUCLEOTIDE SEQUENCE</scope>
    <source>
        <strain evidence="1">MNPRO001-30</strain>
        <tissue evidence="1">Meninges</tissue>
    </source>
</reference>
<evidence type="ECO:0000313" key="1">
    <source>
        <dbReference type="EMBL" id="KAJ1373283.1"/>
    </source>
</evidence>
<sequence>MGLPKLPTHGLIEVIRVGKNWASCTKSRKEHNGLKRCHPNLQLGKRQLAINLSEKNSTVILLSYEET</sequence>
<organism evidence="1 2">
    <name type="scientific">Parelaphostrongylus tenuis</name>
    <name type="common">Meningeal worm</name>
    <dbReference type="NCBI Taxonomy" id="148309"/>
    <lineage>
        <taxon>Eukaryota</taxon>
        <taxon>Metazoa</taxon>
        <taxon>Ecdysozoa</taxon>
        <taxon>Nematoda</taxon>
        <taxon>Chromadorea</taxon>
        <taxon>Rhabditida</taxon>
        <taxon>Rhabditina</taxon>
        <taxon>Rhabditomorpha</taxon>
        <taxon>Strongyloidea</taxon>
        <taxon>Metastrongylidae</taxon>
        <taxon>Parelaphostrongylus</taxon>
    </lineage>
</organism>
<evidence type="ECO:0000313" key="2">
    <source>
        <dbReference type="Proteomes" id="UP001196413"/>
    </source>
</evidence>